<keyword evidence="2" id="KW-0472">Membrane</keyword>
<proteinExistence type="predicted"/>
<dbReference type="InParanoid" id="A0A0D2IYV7"/>
<evidence type="ECO:0000313" key="4">
    <source>
        <dbReference type="Proteomes" id="UP000032233"/>
    </source>
</evidence>
<accession>A0A0D2IYV7</accession>
<dbReference type="STRING" id="1429043.X474_25460"/>
<dbReference type="Proteomes" id="UP000032233">
    <property type="component" value="Unassembled WGS sequence"/>
</dbReference>
<dbReference type="EMBL" id="AZAC01000067">
    <property type="protein sequence ID" value="KIX11214.1"/>
    <property type="molecule type" value="Genomic_DNA"/>
</dbReference>
<comment type="caution">
    <text evidence="3">The sequence shown here is derived from an EMBL/GenBank/DDBJ whole genome shotgun (WGS) entry which is preliminary data.</text>
</comment>
<keyword evidence="1" id="KW-0802">TPR repeat</keyword>
<keyword evidence="2" id="KW-1133">Transmembrane helix</keyword>
<name>A0A0D2IYV7_9BACT</name>
<dbReference type="InterPro" id="IPR019734">
    <property type="entry name" value="TPR_rpt"/>
</dbReference>
<dbReference type="PROSITE" id="PS50005">
    <property type="entry name" value="TPR"/>
    <property type="match status" value="1"/>
</dbReference>
<dbReference type="Gene3D" id="1.25.40.10">
    <property type="entry name" value="Tetratricopeptide repeat domain"/>
    <property type="match status" value="1"/>
</dbReference>
<evidence type="ECO:0000256" key="1">
    <source>
        <dbReference type="PROSITE-ProRule" id="PRU00339"/>
    </source>
</evidence>
<protein>
    <submittedName>
        <fullName evidence="3">Uncharacterized protein</fullName>
    </submittedName>
</protein>
<keyword evidence="4" id="KW-1185">Reference proteome</keyword>
<sequence>MWAGIKQAERGYACQGAQKPVKVELWLAAGPETAEVESSLSEIGAEILARPKSGKLLIRLDPLHLPQLCLEPGIRNIILAGDRKKRPVKALAAVLLAALFLATGLLWFYCSVEKGVQAKVKEAPPLRTVQPDREVGSSHPGENLELFNKGLAAYERGDKNQAAFFWEKVVQSQPMRLGLRKSLGRLWLELGRPQKAAWHFRAILKADPKNKEAQNALEMLEEQK</sequence>
<organism evidence="3 4">
    <name type="scientific">Dethiosulfatarculus sandiegensis</name>
    <dbReference type="NCBI Taxonomy" id="1429043"/>
    <lineage>
        <taxon>Bacteria</taxon>
        <taxon>Pseudomonadati</taxon>
        <taxon>Thermodesulfobacteriota</taxon>
        <taxon>Desulfarculia</taxon>
        <taxon>Desulfarculales</taxon>
        <taxon>Desulfarculaceae</taxon>
        <taxon>Dethiosulfatarculus</taxon>
    </lineage>
</organism>
<keyword evidence="2" id="KW-0812">Transmembrane</keyword>
<feature type="transmembrane region" description="Helical" evidence="2">
    <location>
        <begin position="90"/>
        <end position="109"/>
    </location>
</feature>
<gene>
    <name evidence="3" type="ORF">X474_25460</name>
</gene>
<evidence type="ECO:0000256" key="2">
    <source>
        <dbReference type="SAM" id="Phobius"/>
    </source>
</evidence>
<dbReference type="SUPFAM" id="SSF48452">
    <property type="entry name" value="TPR-like"/>
    <property type="match status" value="1"/>
</dbReference>
<dbReference type="AlphaFoldDB" id="A0A0D2IYV7"/>
<reference evidence="3 4" key="1">
    <citation type="submission" date="2013-11" db="EMBL/GenBank/DDBJ databases">
        <title>Metagenomic analysis of a methanogenic consortium involved in long chain n-alkane degradation.</title>
        <authorList>
            <person name="Davidova I.A."/>
            <person name="Callaghan A.V."/>
            <person name="Wawrik B."/>
            <person name="Pruitt S."/>
            <person name="Marks C."/>
            <person name="Duncan K.E."/>
            <person name="Suflita J.M."/>
        </authorList>
    </citation>
    <scope>NUCLEOTIDE SEQUENCE [LARGE SCALE GENOMIC DNA]</scope>
    <source>
        <strain evidence="3 4">SPR</strain>
    </source>
</reference>
<dbReference type="InterPro" id="IPR011990">
    <property type="entry name" value="TPR-like_helical_dom_sf"/>
</dbReference>
<feature type="repeat" description="TPR" evidence="1">
    <location>
        <begin position="177"/>
        <end position="210"/>
    </location>
</feature>
<evidence type="ECO:0000313" key="3">
    <source>
        <dbReference type="EMBL" id="KIX11214.1"/>
    </source>
</evidence>